<dbReference type="Pfam" id="PF23536">
    <property type="entry name" value="TraK_C"/>
    <property type="match status" value="1"/>
</dbReference>
<gene>
    <name evidence="4" type="ORF">BV494_24565</name>
</gene>
<evidence type="ECO:0000313" key="4">
    <source>
        <dbReference type="EMBL" id="AVF38076.1"/>
    </source>
</evidence>
<dbReference type="InterPro" id="IPR010563">
    <property type="entry name" value="TraK_N"/>
</dbReference>
<feature type="domain" description="TraK N-terminal" evidence="2">
    <location>
        <begin position="33"/>
        <end position="119"/>
    </location>
</feature>
<dbReference type="NCBIfam" id="TIGR02756">
    <property type="entry name" value="TraK_Ftype"/>
    <property type="match status" value="1"/>
</dbReference>
<dbReference type="Proteomes" id="UP000239197">
    <property type="component" value="Plasmid unnamed2"/>
</dbReference>
<dbReference type="Pfam" id="PF06586">
    <property type="entry name" value="TraK_N"/>
    <property type="match status" value="1"/>
</dbReference>
<dbReference type="EMBL" id="CP019064">
    <property type="protein sequence ID" value="AVF38076.1"/>
    <property type="molecule type" value="Genomic_DNA"/>
</dbReference>
<name>A0A2L1UYR1_9GAMM</name>
<keyword evidence="1" id="KW-0732">Signal</keyword>
<evidence type="ECO:0000256" key="1">
    <source>
        <dbReference type="SAM" id="SignalP"/>
    </source>
</evidence>
<evidence type="ECO:0000313" key="5">
    <source>
        <dbReference type="Proteomes" id="UP000239197"/>
    </source>
</evidence>
<organism evidence="4 5">
    <name type="scientific">Rahnella sikkimica</name>
    <dbReference type="NCBI Taxonomy" id="1805933"/>
    <lineage>
        <taxon>Bacteria</taxon>
        <taxon>Pseudomonadati</taxon>
        <taxon>Pseudomonadota</taxon>
        <taxon>Gammaproteobacteria</taxon>
        <taxon>Enterobacterales</taxon>
        <taxon>Yersiniaceae</taxon>
        <taxon>Rahnella</taxon>
    </lineage>
</organism>
<dbReference type="AlphaFoldDB" id="A0A2L1UYR1"/>
<dbReference type="InterPro" id="IPR014126">
    <property type="entry name" value="TraK_Ftype"/>
</dbReference>
<protein>
    <submittedName>
        <fullName evidence="4">Type-F conjugative transfer system secretin TraK</fullName>
    </submittedName>
</protein>
<dbReference type="OrthoDB" id="5640081at2"/>
<proteinExistence type="predicted"/>
<keyword evidence="4" id="KW-0614">Plasmid</keyword>
<dbReference type="RefSeq" id="WP_104925405.1">
    <property type="nucleotide sequence ID" value="NZ_CP019064.1"/>
</dbReference>
<feature type="domain" description="TraK C-terminal" evidence="3">
    <location>
        <begin position="128"/>
        <end position="234"/>
    </location>
</feature>
<dbReference type="KEGG" id="rox:BV494_24565"/>
<dbReference type="InterPro" id="IPR055397">
    <property type="entry name" value="TraK_C"/>
</dbReference>
<evidence type="ECO:0000259" key="2">
    <source>
        <dbReference type="Pfam" id="PF06586"/>
    </source>
</evidence>
<evidence type="ECO:0000259" key="3">
    <source>
        <dbReference type="Pfam" id="PF23536"/>
    </source>
</evidence>
<geneLocation type="plasmid" evidence="4 5">
    <name>unnamed2</name>
</geneLocation>
<accession>A0A2L1UYR1</accession>
<reference evidence="5" key="1">
    <citation type="submission" date="2017-01" db="EMBL/GenBank/DDBJ databases">
        <title>Genome sequence of Rouxiella sp. ERMR1:05.</title>
        <authorList>
            <person name="Kumar R."/>
            <person name="Singh D."/>
            <person name="Kumar S."/>
        </authorList>
    </citation>
    <scope>NUCLEOTIDE SEQUENCE [LARGE SCALE GENOMIC DNA]</scope>
    <source>
        <strain evidence="5">ERMR1:05</strain>
        <plasmid evidence="5">unnamed2</plasmid>
    </source>
</reference>
<keyword evidence="5" id="KW-1185">Reference proteome</keyword>
<feature type="chain" id="PRO_5014682160" evidence="1">
    <location>
        <begin position="24"/>
        <end position="245"/>
    </location>
</feature>
<sequence length="245" mass="26706">MRKNKRLLLRLMSCAFLSAQVMAVTAPVSLSFPPNGQFQLTVSNTNPNLIVIPGDRITGISSAAGKLTDKHNTRDGAVLFSSTGDKPFTLFIETEHGQVVSIQATPRAGEGRSYRLLNAEPVARPAAKTWETSHPYESLLVELNKAILKNRMPEGYAPASTEYAPLSAPAGLSMRAEEAWTGNALRVVRYRVTNPFAYAVALKEQDFWRTGVRAVMFTPSALSLLPGTSVTVYITRAQEVSDGQH</sequence>
<dbReference type="NCBIfam" id="NF010296">
    <property type="entry name" value="PRK13736.1"/>
    <property type="match status" value="1"/>
</dbReference>
<feature type="signal peptide" evidence="1">
    <location>
        <begin position="1"/>
        <end position="23"/>
    </location>
</feature>